<keyword evidence="2" id="KW-1185">Reference proteome</keyword>
<dbReference type="PANTHER" id="PTHR37535">
    <property type="entry name" value="FLUG DOMAIN PROTEIN"/>
    <property type="match status" value="1"/>
</dbReference>
<dbReference type="EMBL" id="KE721408">
    <property type="protein sequence ID" value="ERF69450.1"/>
    <property type="molecule type" value="Genomic_DNA"/>
</dbReference>
<dbReference type="OrthoDB" id="5400098at2759"/>
<protein>
    <submittedName>
        <fullName evidence="1">Uncharacterized protein</fullName>
    </submittedName>
</protein>
<gene>
    <name evidence="1" type="ORF">EPUS_07854</name>
</gene>
<dbReference type="RefSeq" id="XP_007804923.1">
    <property type="nucleotide sequence ID" value="XM_007806732.1"/>
</dbReference>
<dbReference type="GeneID" id="19242733"/>
<dbReference type="HOGENOM" id="CLU_428949_0_0_1"/>
<proteinExistence type="predicted"/>
<dbReference type="PANTHER" id="PTHR37535:SF3">
    <property type="entry name" value="FLUG DOMAIN-CONTAINING PROTEIN"/>
    <property type="match status" value="1"/>
</dbReference>
<dbReference type="Pfam" id="PF11917">
    <property type="entry name" value="DUF3435"/>
    <property type="match status" value="1"/>
</dbReference>
<sequence length="638" mass="72157">MDMKNFIMDRLIDEFELRETGRFRAVMNADDVLDILHHHWVLSDEYYPEERQRVQHAALNLFCASTTSRAGTIVESTGYLEQNEAAEPLIKLRERQDVPSLCSLKVICGLALKDKAFASKWIREPEDIYKIHIPDRLASVPIEWAAEWQRVPVLRRSVRDTQGKIHTSPLLAAQYTQMATWNRRLGRSFSMKKSFEFKMLRRGAAEVLLEGVRNQVMGHVNGSIYQRSYRNQVADADIVSAFIGAPSDAAIMKLMGHVSLSADPVAAARPTSTQRLQAQDDVEVVIAKQLLDNSTKTIQDRYGSVATARKKAKQDSMVKTELEGCTRLEKGFRSLLKRKVDELFELSRRQYFETLGARCLQNQHTGQEEPTGPSISEFRFREREGLARLLFPSATSMPKSRQQQNDDTEIIRLYASLCGRREYPRPRRQPEHADRDALNAVGLDGAAESTPCLLDTDPDVYPIRCPGTQCLFCLGDASLATEIRTRCFASPWSLARHVQLQHLRYLPQGEPFTYTQQEKLAHLQAVSARAIQQLVINLKKSTSLLSKMTGKAIGKSGVMKPQDGFIDIDLGDNSPCLYSVAIVAYLVGESGRDVVFESYHESDSDVYVVKFKDLDEYKRMVISACVEGQITDRELENL</sequence>
<dbReference type="eggNOG" id="ENOG502SPA8">
    <property type="taxonomic scope" value="Eukaryota"/>
</dbReference>
<organism evidence="1 2">
    <name type="scientific">Endocarpon pusillum (strain Z07020 / HMAS-L-300199)</name>
    <name type="common">Lichen-forming fungus</name>
    <dbReference type="NCBI Taxonomy" id="1263415"/>
    <lineage>
        <taxon>Eukaryota</taxon>
        <taxon>Fungi</taxon>
        <taxon>Dikarya</taxon>
        <taxon>Ascomycota</taxon>
        <taxon>Pezizomycotina</taxon>
        <taxon>Eurotiomycetes</taxon>
        <taxon>Chaetothyriomycetidae</taxon>
        <taxon>Verrucariales</taxon>
        <taxon>Verrucariaceae</taxon>
        <taxon>Endocarpon</taxon>
    </lineage>
</organism>
<dbReference type="AlphaFoldDB" id="U1HH10"/>
<evidence type="ECO:0000313" key="1">
    <source>
        <dbReference type="EMBL" id="ERF69450.1"/>
    </source>
</evidence>
<evidence type="ECO:0000313" key="2">
    <source>
        <dbReference type="Proteomes" id="UP000019373"/>
    </source>
</evidence>
<dbReference type="OMA" id="HERCAHR"/>
<reference evidence="2" key="1">
    <citation type="journal article" date="2014" name="BMC Genomics">
        <title>Genome characteristics reveal the impact of lichenization on lichen-forming fungus Endocarpon pusillum Hedwig (Verrucariales, Ascomycota).</title>
        <authorList>
            <person name="Wang Y.-Y."/>
            <person name="Liu B."/>
            <person name="Zhang X.-Y."/>
            <person name="Zhou Q.-M."/>
            <person name="Zhang T."/>
            <person name="Li H."/>
            <person name="Yu Y.-F."/>
            <person name="Zhang X.-L."/>
            <person name="Hao X.-Y."/>
            <person name="Wang M."/>
            <person name="Wang L."/>
            <person name="Wei J.-C."/>
        </authorList>
    </citation>
    <scope>NUCLEOTIDE SEQUENCE [LARGE SCALE GENOMIC DNA]</scope>
    <source>
        <strain evidence="2">Z07020 / HMAS-L-300199</strain>
    </source>
</reference>
<dbReference type="InterPro" id="IPR021842">
    <property type="entry name" value="DUF3435"/>
</dbReference>
<name>U1HH10_ENDPU</name>
<dbReference type="Proteomes" id="UP000019373">
    <property type="component" value="Unassembled WGS sequence"/>
</dbReference>
<accession>U1HH10</accession>